<dbReference type="Pfam" id="PF13727">
    <property type="entry name" value="CoA_binding_3"/>
    <property type="match status" value="1"/>
</dbReference>
<comment type="caution">
    <text evidence="9">The sequence shown here is derived from an EMBL/GenBank/DDBJ whole genome shotgun (WGS) entry which is preliminary data.</text>
</comment>
<dbReference type="InterPro" id="IPR017475">
    <property type="entry name" value="EPS_sugar_tfrase"/>
</dbReference>
<feature type="transmembrane region" description="Helical" evidence="7">
    <location>
        <begin position="12"/>
        <end position="33"/>
    </location>
</feature>
<dbReference type="PANTHER" id="PTHR30576">
    <property type="entry name" value="COLANIC BIOSYNTHESIS UDP-GLUCOSE LIPID CARRIER TRANSFERASE"/>
    <property type="match status" value="1"/>
</dbReference>
<feature type="transmembrane region" description="Helical" evidence="7">
    <location>
        <begin position="105"/>
        <end position="126"/>
    </location>
</feature>
<accession>A0A4Q0I362</accession>
<dbReference type="GO" id="GO:0016020">
    <property type="term" value="C:membrane"/>
    <property type="evidence" value="ECO:0007669"/>
    <property type="project" value="UniProtKB-SubCell"/>
</dbReference>
<dbReference type="AlphaFoldDB" id="A0A4Q0I362"/>
<dbReference type="OrthoDB" id="9808602at2"/>
<feature type="transmembrane region" description="Helical" evidence="7">
    <location>
        <begin position="45"/>
        <end position="65"/>
    </location>
</feature>
<evidence type="ECO:0000256" key="5">
    <source>
        <dbReference type="ARBA" id="ARBA00022989"/>
    </source>
</evidence>
<evidence type="ECO:0000256" key="1">
    <source>
        <dbReference type="ARBA" id="ARBA00004141"/>
    </source>
</evidence>
<keyword evidence="5 7" id="KW-1133">Transmembrane helix</keyword>
<comment type="similarity">
    <text evidence="2">Belongs to the bacterial sugar transferase family.</text>
</comment>
<evidence type="ECO:0000256" key="4">
    <source>
        <dbReference type="ARBA" id="ARBA00022692"/>
    </source>
</evidence>
<gene>
    <name evidence="9" type="ORF">EFD62_10995</name>
</gene>
<dbReference type="PANTHER" id="PTHR30576:SF10">
    <property type="entry name" value="SLL5057 PROTEIN"/>
    <property type="match status" value="1"/>
</dbReference>
<dbReference type="RefSeq" id="WP_128706115.1">
    <property type="nucleotide sequence ID" value="NZ_RLII01000014.1"/>
</dbReference>
<keyword evidence="10" id="KW-1185">Reference proteome</keyword>
<evidence type="ECO:0000256" key="6">
    <source>
        <dbReference type="ARBA" id="ARBA00023136"/>
    </source>
</evidence>
<dbReference type="GO" id="GO:0016780">
    <property type="term" value="F:phosphotransferase activity, for other substituted phosphate groups"/>
    <property type="evidence" value="ECO:0007669"/>
    <property type="project" value="TreeGrafter"/>
</dbReference>
<feature type="transmembrane region" description="Helical" evidence="7">
    <location>
        <begin position="77"/>
        <end position="99"/>
    </location>
</feature>
<keyword evidence="3 9" id="KW-0808">Transferase</keyword>
<evidence type="ECO:0000256" key="2">
    <source>
        <dbReference type="ARBA" id="ARBA00006464"/>
    </source>
</evidence>
<dbReference type="Gene3D" id="3.40.50.720">
    <property type="entry name" value="NAD(P)-binding Rossmann-like Domain"/>
    <property type="match status" value="1"/>
</dbReference>
<evidence type="ECO:0000313" key="9">
    <source>
        <dbReference type="EMBL" id="RXE58690.1"/>
    </source>
</evidence>
<keyword evidence="4 7" id="KW-0812">Transmembrane</keyword>
<keyword evidence="6 7" id="KW-0472">Membrane</keyword>
<evidence type="ECO:0000256" key="3">
    <source>
        <dbReference type="ARBA" id="ARBA00022679"/>
    </source>
</evidence>
<dbReference type="InterPro" id="IPR003362">
    <property type="entry name" value="Bact_transf"/>
</dbReference>
<evidence type="ECO:0000256" key="7">
    <source>
        <dbReference type="SAM" id="Phobius"/>
    </source>
</evidence>
<evidence type="ECO:0000259" key="8">
    <source>
        <dbReference type="Pfam" id="PF02397"/>
    </source>
</evidence>
<dbReference type="Proteomes" id="UP000289166">
    <property type="component" value="Unassembled WGS sequence"/>
</dbReference>
<dbReference type="EMBL" id="RLII01000014">
    <property type="protein sequence ID" value="RXE58690.1"/>
    <property type="molecule type" value="Genomic_DNA"/>
</dbReference>
<dbReference type="Pfam" id="PF02397">
    <property type="entry name" value="Bac_transf"/>
    <property type="match status" value="1"/>
</dbReference>
<reference evidence="10" key="1">
    <citation type="submission" date="2018-11" db="EMBL/GenBank/DDBJ databases">
        <title>Genome sequencing of a novel mesophilic and cellulolytic organism within the genus Hungateiclostridium.</title>
        <authorList>
            <person name="Rettenmaier R."/>
            <person name="Liebl W."/>
            <person name="Zverlov V."/>
        </authorList>
    </citation>
    <scope>NUCLEOTIDE SEQUENCE [LARGE SCALE GENOMIC DNA]</scope>
    <source>
        <strain evidence="10">N2K1</strain>
    </source>
</reference>
<comment type="subcellular location">
    <subcellularLocation>
        <location evidence="1">Membrane</location>
        <topology evidence="1">Multi-pass membrane protein</topology>
    </subcellularLocation>
</comment>
<feature type="transmembrane region" description="Helical" evidence="7">
    <location>
        <begin position="273"/>
        <end position="297"/>
    </location>
</feature>
<organism evidence="9 10">
    <name type="scientific">Acetivibrio mesophilus</name>
    <dbReference type="NCBI Taxonomy" id="2487273"/>
    <lineage>
        <taxon>Bacteria</taxon>
        <taxon>Bacillati</taxon>
        <taxon>Bacillota</taxon>
        <taxon>Clostridia</taxon>
        <taxon>Eubacteriales</taxon>
        <taxon>Oscillospiraceae</taxon>
        <taxon>Acetivibrio</taxon>
    </lineage>
</organism>
<dbReference type="NCBIfam" id="TIGR03025">
    <property type="entry name" value="EPS_sugtrans"/>
    <property type="match status" value="1"/>
</dbReference>
<name>A0A4Q0I362_9FIRM</name>
<sequence length="466" mass="53732">MHRLSRQAYLNVIQLMLDILFLVASYFLSYYIASFNTSLHDYKEYLWILVVFIPLWFFSMSNLGMYDKTTFCYPDRIIRNCLLSTLISSITLASMIFFIKETMFSRLLFITFVISVMTLLILERLVYTFFICRRSKAKEDTTRVIIIGSPSEAQKYSQYIDKTNININIIGYVKVDSIEDDKYYYNLGHIEDLQQILKENVVDEAIFALPKDYVGKVEEYILLCEEMGITVRMVLNLYDLKLSKTHLTSIGTLPVLTFHTVSFNPLQLFLKRLLDIVGALVGLSLTALASILIIPAIKFDSPGPVIFQQDRVGLNGRVFKLYKFRSMTSDADFRKAELLALNEVSGGLMFKIKNDPRVTRVGKFLRKTSLDELPQFINVLKGDMSLVGTRPPTVDEVKKYETYHRRRISIKPGITGLWQISGRSSITDFEEVVKLDTKYIDQWSIWLDIKIILKTVLIVLKRNGAC</sequence>
<feature type="domain" description="Bacterial sugar transferase" evidence="8">
    <location>
        <begin position="271"/>
        <end position="461"/>
    </location>
</feature>
<evidence type="ECO:0000313" key="10">
    <source>
        <dbReference type="Proteomes" id="UP000289166"/>
    </source>
</evidence>
<proteinExistence type="inferred from homology"/>
<protein>
    <submittedName>
        <fullName evidence="9">Sugar transferase</fullName>
    </submittedName>
</protein>